<dbReference type="InterPro" id="IPR007374">
    <property type="entry name" value="ASCH_domain"/>
</dbReference>
<organism evidence="2 3">
    <name type="scientific">Candidatus Kurthia intestinigallinarum</name>
    <dbReference type="NCBI Taxonomy" id="1562256"/>
    <lineage>
        <taxon>Bacteria</taxon>
        <taxon>Bacillati</taxon>
        <taxon>Bacillota</taxon>
        <taxon>Bacilli</taxon>
        <taxon>Bacillales</taxon>
        <taxon>Caryophanaceae</taxon>
        <taxon>Kurthia</taxon>
    </lineage>
</organism>
<dbReference type="Proteomes" id="UP000288623">
    <property type="component" value="Unassembled WGS sequence"/>
</dbReference>
<dbReference type="EMBL" id="JTFC01000031">
    <property type="protein sequence ID" value="RUS55101.1"/>
    <property type="molecule type" value="Genomic_DNA"/>
</dbReference>
<dbReference type="RefSeq" id="WP_126990605.1">
    <property type="nucleotide sequence ID" value="NZ_JTFC01000031.1"/>
</dbReference>
<keyword evidence="3" id="KW-1185">Reference proteome</keyword>
<gene>
    <name evidence="2" type="ORF">QI30_09070</name>
</gene>
<reference evidence="2 3" key="1">
    <citation type="submission" date="2014-11" db="EMBL/GenBank/DDBJ databases">
        <title>Genome sequence and analysis of novel Kurthia sp.</title>
        <authorList>
            <person name="Lawson J.N."/>
            <person name="Gonzalez J.E."/>
            <person name="Rinauldi L."/>
            <person name="Xuan Z."/>
            <person name="Firman A."/>
            <person name="Shaddox L."/>
            <person name="Trudeau A."/>
            <person name="Shah S."/>
            <person name="Reiman D."/>
        </authorList>
    </citation>
    <scope>NUCLEOTIDE SEQUENCE [LARGE SCALE GENOMIC DNA]</scope>
    <source>
        <strain evidence="2 3">3B1D</strain>
    </source>
</reference>
<dbReference type="Pfam" id="PF04266">
    <property type="entry name" value="ASCH"/>
    <property type="match status" value="1"/>
</dbReference>
<dbReference type="OrthoDB" id="9800495at2"/>
<dbReference type="InterPro" id="IPR015947">
    <property type="entry name" value="PUA-like_sf"/>
</dbReference>
<dbReference type="SMART" id="SM01022">
    <property type="entry name" value="ASCH"/>
    <property type="match status" value="1"/>
</dbReference>
<protein>
    <submittedName>
        <fullName evidence="2">Phage associated protein</fullName>
    </submittedName>
</protein>
<dbReference type="Gene3D" id="2.30.130.30">
    <property type="entry name" value="Hypothetical protein"/>
    <property type="match status" value="1"/>
</dbReference>
<dbReference type="SUPFAM" id="SSF88697">
    <property type="entry name" value="PUA domain-like"/>
    <property type="match status" value="1"/>
</dbReference>
<proteinExistence type="predicted"/>
<feature type="domain" description="ASCH" evidence="1">
    <location>
        <begin position="5"/>
        <end position="99"/>
    </location>
</feature>
<evidence type="ECO:0000259" key="1">
    <source>
        <dbReference type="SMART" id="SM01022"/>
    </source>
</evidence>
<accession>A0A433RSH2</accession>
<comment type="caution">
    <text evidence="2">The sequence shown here is derived from an EMBL/GenBank/DDBJ whole genome shotgun (WGS) entry which is preliminary data.</text>
</comment>
<evidence type="ECO:0000313" key="3">
    <source>
        <dbReference type="Proteomes" id="UP000288623"/>
    </source>
</evidence>
<name>A0A433RSH2_9BACL</name>
<evidence type="ECO:0000313" key="2">
    <source>
        <dbReference type="EMBL" id="RUS55101.1"/>
    </source>
</evidence>
<dbReference type="AlphaFoldDB" id="A0A433RSH2"/>
<sequence length="124" mass="14628">MKVLLSIKPEFVEKIFTGEKKYEYRRSIFKQPDIESIIIYCTKPVGKVVGEITIDSIINLKIDDLWEKTKLNSGLSYDFYKEYFHDKEKGYAIKIGKLIPYEKPFLLSELGENLHPPQSFRYIK</sequence>